<comment type="caution">
    <text evidence="6">The sequence shown here is derived from an EMBL/GenBank/DDBJ whole genome shotgun (WGS) entry which is preliminary data.</text>
</comment>
<accession>A0A5J4YJB4</accession>
<protein>
    <submittedName>
        <fullName evidence="6">Myb-like protein I</fullName>
    </submittedName>
</protein>
<dbReference type="Pfam" id="PF00249">
    <property type="entry name" value="Myb_DNA-binding"/>
    <property type="match status" value="1"/>
</dbReference>
<dbReference type="GO" id="GO:0003677">
    <property type="term" value="F:DNA binding"/>
    <property type="evidence" value="ECO:0007669"/>
    <property type="project" value="InterPro"/>
</dbReference>
<reference evidence="7" key="1">
    <citation type="journal article" date="2019" name="Nat. Commun.">
        <title>Expansion of phycobilisome linker gene families in mesophilic red algae.</title>
        <authorList>
            <person name="Lee J."/>
            <person name="Kim D."/>
            <person name="Bhattacharya D."/>
            <person name="Yoon H.S."/>
        </authorList>
    </citation>
    <scope>NUCLEOTIDE SEQUENCE [LARGE SCALE GENOMIC DNA]</scope>
    <source>
        <strain evidence="7">CCMP 1328</strain>
    </source>
</reference>
<keyword evidence="3" id="KW-0539">Nucleus</keyword>
<dbReference type="EMBL" id="VRMN01000018">
    <property type="protein sequence ID" value="KAA8490884.1"/>
    <property type="molecule type" value="Genomic_DNA"/>
</dbReference>
<evidence type="ECO:0000259" key="5">
    <source>
        <dbReference type="PROSITE" id="PS51294"/>
    </source>
</evidence>
<keyword evidence="2" id="KW-0804">Transcription</keyword>
<dbReference type="CDD" id="cd00167">
    <property type="entry name" value="SANT"/>
    <property type="match status" value="1"/>
</dbReference>
<feature type="domain" description="HTH myb-type" evidence="5">
    <location>
        <begin position="429"/>
        <end position="476"/>
    </location>
</feature>
<name>A0A5J4YJB4_PORPP</name>
<dbReference type="OrthoDB" id="118550at2759"/>
<evidence type="ECO:0000256" key="1">
    <source>
        <dbReference type="ARBA" id="ARBA00023015"/>
    </source>
</evidence>
<evidence type="ECO:0000256" key="2">
    <source>
        <dbReference type="ARBA" id="ARBA00023163"/>
    </source>
</evidence>
<gene>
    <name evidence="6" type="ORF">FVE85_1331</name>
</gene>
<dbReference type="AlphaFoldDB" id="A0A5J4YJB4"/>
<dbReference type="PANTHER" id="PTHR12802">
    <property type="entry name" value="SWI/SNF COMPLEX-RELATED"/>
    <property type="match status" value="1"/>
</dbReference>
<dbReference type="InterPro" id="IPR001005">
    <property type="entry name" value="SANT/Myb"/>
</dbReference>
<keyword evidence="7" id="KW-1185">Reference proteome</keyword>
<dbReference type="InterPro" id="IPR009057">
    <property type="entry name" value="Homeodomain-like_sf"/>
</dbReference>
<feature type="compositionally biased region" description="Low complexity" evidence="4">
    <location>
        <begin position="348"/>
        <end position="358"/>
    </location>
</feature>
<feature type="compositionally biased region" description="Basic and acidic residues" evidence="4">
    <location>
        <begin position="40"/>
        <end position="53"/>
    </location>
</feature>
<evidence type="ECO:0000256" key="3">
    <source>
        <dbReference type="ARBA" id="ARBA00023242"/>
    </source>
</evidence>
<organism evidence="6 7">
    <name type="scientific">Porphyridium purpureum</name>
    <name type="common">Red alga</name>
    <name type="synonym">Porphyridium cruentum</name>
    <dbReference type="NCBI Taxonomy" id="35688"/>
    <lineage>
        <taxon>Eukaryota</taxon>
        <taxon>Rhodophyta</taxon>
        <taxon>Bangiophyceae</taxon>
        <taxon>Porphyridiales</taxon>
        <taxon>Porphyridiaceae</taxon>
        <taxon>Porphyridium</taxon>
    </lineage>
</organism>
<dbReference type="InterPro" id="IPR017930">
    <property type="entry name" value="Myb_dom"/>
</dbReference>
<dbReference type="SMART" id="SM00717">
    <property type="entry name" value="SANT"/>
    <property type="match status" value="1"/>
</dbReference>
<dbReference type="PROSITE" id="PS51294">
    <property type="entry name" value="HTH_MYB"/>
    <property type="match status" value="1"/>
</dbReference>
<feature type="compositionally biased region" description="Polar residues" evidence="4">
    <location>
        <begin position="511"/>
        <end position="522"/>
    </location>
</feature>
<feature type="compositionally biased region" description="Basic and acidic residues" evidence="4">
    <location>
        <begin position="403"/>
        <end position="418"/>
    </location>
</feature>
<proteinExistence type="predicted"/>
<feature type="compositionally biased region" description="Polar residues" evidence="4">
    <location>
        <begin position="1"/>
        <end position="10"/>
    </location>
</feature>
<feature type="region of interest" description="Disordered" evidence="4">
    <location>
        <begin position="478"/>
        <end position="561"/>
    </location>
</feature>
<dbReference type="Gene3D" id="1.10.10.60">
    <property type="entry name" value="Homeodomain-like"/>
    <property type="match status" value="1"/>
</dbReference>
<feature type="region of interest" description="Disordered" evidence="4">
    <location>
        <begin position="348"/>
        <end position="418"/>
    </location>
</feature>
<dbReference type="Proteomes" id="UP000324585">
    <property type="component" value="Unassembled WGS sequence"/>
</dbReference>
<evidence type="ECO:0000313" key="6">
    <source>
        <dbReference type="EMBL" id="KAA8490884.1"/>
    </source>
</evidence>
<dbReference type="InterPro" id="IPR006447">
    <property type="entry name" value="Myb_dom_plants"/>
</dbReference>
<dbReference type="NCBIfam" id="TIGR01557">
    <property type="entry name" value="myb_SHAQKYF"/>
    <property type="match status" value="1"/>
</dbReference>
<dbReference type="SUPFAM" id="SSF46689">
    <property type="entry name" value="Homeodomain-like"/>
    <property type="match status" value="1"/>
</dbReference>
<sequence length="561" mass="59589">MENADPQQPAGSKRPQGAADAAADGSRAEIARPSAGADNARARGGELRHDPSDARTAVDFVGDSRAPKRVRLYEPEAHIYAAGAPRSAALGDSDRERGSGALPGMTSFVEVGTDHALPVRAPAILSASTAALLHEAAQPPFSFNFVTPGQQRAPVHSLYAQNQRAALSSVSISSLVGNHDEAMATAALTASRPSPYNSGTVVGAPGNSSDAVLHSRRDSLALPGVSSAREGGGTQNSYNFGLGMPPGGIGSYRMHAGNYLNPEPMYPMSQHVLHKVRSADALSRGHAAASREDLLVDPYQQLMELRAENARLRVELQEAHMLKNALIQQSQYMMSNYIPQAVSTLAPQYQPQQQQQQPTGNVAYGAPVNPSAGNLQAVQLHPPDANSLAPSRPAGHAAATDPSESHTHSRFSRVKDHNGKFVEGQTRYWSPMEHDRFLEALELYGSRDARAIAGHVRTRSIVQVRSHMQKYFLRLQRESDKTQSENEAQNHYPDAPAGGSSDAGGAGGLPQSRSASGSQSRPHTPAGRAPYDPATPAAARDTSRNISESASGVHLSPTKRA</sequence>
<evidence type="ECO:0000256" key="4">
    <source>
        <dbReference type="SAM" id="MobiDB-lite"/>
    </source>
</evidence>
<evidence type="ECO:0000313" key="7">
    <source>
        <dbReference type="Proteomes" id="UP000324585"/>
    </source>
</evidence>
<feature type="region of interest" description="Disordered" evidence="4">
    <location>
        <begin position="1"/>
        <end position="55"/>
    </location>
</feature>
<keyword evidence="1" id="KW-0805">Transcription regulation</keyword>